<dbReference type="InterPro" id="IPR036397">
    <property type="entry name" value="RNaseH_sf"/>
</dbReference>
<evidence type="ECO:0000313" key="4">
    <source>
        <dbReference type="Proteomes" id="UP000198406"/>
    </source>
</evidence>
<evidence type="ECO:0000259" key="2">
    <source>
        <dbReference type="PROSITE" id="PS50994"/>
    </source>
</evidence>
<proteinExistence type="predicted"/>
<gene>
    <name evidence="3" type="ORF">FisN_5Hu210</name>
</gene>
<dbReference type="CDD" id="cd09272">
    <property type="entry name" value="RNase_HI_RT_Ty1"/>
    <property type="match status" value="1"/>
</dbReference>
<dbReference type="InterPro" id="IPR001584">
    <property type="entry name" value="Integrase_cat-core"/>
</dbReference>
<feature type="region of interest" description="Disordered" evidence="1">
    <location>
        <begin position="501"/>
        <end position="536"/>
    </location>
</feature>
<feature type="compositionally biased region" description="Low complexity" evidence="1">
    <location>
        <begin position="1576"/>
        <end position="1592"/>
    </location>
</feature>
<feature type="compositionally biased region" description="Basic and acidic residues" evidence="1">
    <location>
        <begin position="526"/>
        <end position="536"/>
    </location>
</feature>
<feature type="compositionally biased region" description="Low complexity" evidence="1">
    <location>
        <begin position="505"/>
        <end position="514"/>
    </location>
</feature>
<dbReference type="Pfam" id="PF07727">
    <property type="entry name" value="RVT_2"/>
    <property type="match status" value="1"/>
</dbReference>
<dbReference type="Proteomes" id="UP000198406">
    <property type="component" value="Unassembled WGS sequence"/>
</dbReference>
<dbReference type="InterPro" id="IPR012337">
    <property type="entry name" value="RNaseH-like_sf"/>
</dbReference>
<feature type="compositionally biased region" description="Basic residues" evidence="1">
    <location>
        <begin position="515"/>
        <end position="525"/>
    </location>
</feature>
<keyword evidence="4" id="KW-1185">Reference proteome</keyword>
<dbReference type="GO" id="GO:0003676">
    <property type="term" value="F:nucleic acid binding"/>
    <property type="evidence" value="ECO:0007669"/>
    <property type="project" value="InterPro"/>
</dbReference>
<evidence type="ECO:0000313" key="3">
    <source>
        <dbReference type="EMBL" id="GAX16837.1"/>
    </source>
</evidence>
<feature type="domain" description="Integrase catalytic" evidence="2">
    <location>
        <begin position="1142"/>
        <end position="1324"/>
    </location>
</feature>
<dbReference type="EMBL" id="BDSP01000111">
    <property type="protein sequence ID" value="GAX16837.1"/>
    <property type="molecule type" value="Genomic_DNA"/>
</dbReference>
<dbReference type="OrthoDB" id="165748at2759"/>
<feature type="compositionally biased region" description="Basic and acidic residues" evidence="1">
    <location>
        <begin position="1468"/>
        <end position="1488"/>
    </location>
</feature>
<feature type="region of interest" description="Disordered" evidence="1">
    <location>
        <begin position="34"/>
        <end position="53"/>
    </location>
</feature>
<name>A0A1Z5JS39_FISSO</name>
<dbReference type="InParanoid" id="A0A1Z5JS39"/>
<dbReference type="GO" id="GO:0015074">
    <property type="term" value="P:DNA integration"/>
    <property type="evidence" value="ECO:0007669"/>
    <property type="project" value="InterPro"/>
</dbReference>
<reference evidence="3 4" key="1">
    <citation type="journal article" date="2015" name="Plant Cell">
        <title>Oil accumulation by the oleaginous diatom Fistulifera solaris as revealed by the genome and transcriptome.</title>
        <authorList>
            <person name="Tanaka T."/>
            <person name="Maeda Y."/>
            <person name="Veluchamy A."/>
            <person name="Tanaka M."/>
            <person name="Abida H."/>
            <person name="Marechal E."/>
            <person name="Bowler C."/>
            <person name="Muto M."/>
            <person name="Sunaga Y."/>
            <person name="Tanaka M."/>
            <person name="Yoshino T."/>
            <person name="Taniguchi T."/>
            <person name="Fukuda Y."/>
            <person name="Nemoto M."/>
            <person name="Matsumoto M."/>
            <person name="Wong P.S."/>
            <person name="Aburatani S."/>
            <person name="Fujibuchi W."/>
        </authorList>
    </citation>
    <scope>NUCLEOTIDE SEQUENCE [LARGE SCALE GENOMIC DNA]</scope>
    <source>
        <strain evidence="3 4">JPCC DA0580</strain>
    </source>
</reference>
<feature type="region of interest" description="Disordered" evidence="1">
    <location>
        <begin position="1"/>
        <end position="28"/>
    </location>
</feature>
<sequence length="2225" mass="251644">MNPMNPGDQENPPARDGEDLVINPDPDLDEEEMFDAEDTDVSGEPSGDAVPTRSETVADVLTDIAAPMPLDELKATIANLQAMYDAQVAATGRDDAPVVKRPVTTTSATEKPMVTTPARGAAGVRFSEAGLMPPVTTPSHPETPFTPSGSVYSNVPSLEAPKMGILKNATTVVMGGAPKHDWSGLAGKSLDTPDCKRYVPGTSAEERGYTKRCKIEDFKFTRKCDLYDLLSRLSAHGKIHGMDTVLYWPDPNDPKKMLYVPDFHTLFNWLTEKGKVELLMMLWEWDSYDKENNSAWMTLFRNHMDEDLRSTISPYMDYEDLPAVIILMMICNEIHPTSIRGLEEDKAQLMKRKIKDFTGHDVKQFCTAIRKELRLLERGNELDKTLMLWLIDAFFEIGAVGFSEEIRRSFYDPIVQAIRTLGDHSNGQLMALLRDKHLHWENVLDKAMQLYDSLRDGGHWKWVASKDKKASPQFYLNEAKGGTNPNLKCWGCNTPGVKKADCPKCKNSNSGNSKNPKKNRNNRKKNGIDHPAPKDGEKQMKVVDNRLYWWCPQCNRWVSTHLPKDHGKNVRVTTEQLIEMKKDFLGSGKVPPSFNFCEVWVTIGGFSASIFRVFPFFLGLRFLFVDLSAFLSVVQVFSVLRFPVVHRTRKRARKKSPRDSQWNFRRILARRLRPGRSYYRAVHRSFPIRLRNQRFFPDIGDYKKRLEESLYTDLRKQFGRRRDIFKIIAAHYFPYTDPFMPRSEGEKRCRYWVGNSSIPRPQFRPPPTARIGSQWIRTITDRLRLVGLNSVHFVPSPPDSLPLMTVRGIDFDFSHDVDFSTAFLHTELEDTDQIGARLVEQSMAQEVERLFGPRNFSHALSPVEEEFNFLTNQEEPGVEVVYDSGASGHLLNDPRLFDSPPETIFGPLLHGITGSVRVEGEGLFTCKALGTNGKWSIYRGHAYYAPTCSRNLISTQTLLRDAENVHAGTPWLEDVYDRGERPTVESTSDRLLLKHLHPYQPPIEVPLDVRSNLFIGVVYPIDFEVDMVPDTFSKQARKDDDDEPFEANLTAVDQRNLNLSEPQKTLLQWHQILGHVHLDVVKRLLANRIISKSKSKQDADKKASEAPKCGCLACNYGKQRQTSKEGKKVVVDPDKVMATKREQLMPGDRVFVDHFYCDKEGRSESGTGVGGNKYIGGSIWVDAATGCVRVHLHTTFDTHETLLGKHAFEDWMADHGVDRIKEYVFDGHKSFTSQGFQEDLAENRQVQRIAAPGAHHHNGPAERAIGVLMNMTRTMMIHATLHWPEIIESKLWPMAVLHAAHLMNRVPRRDTANRSSIELLTNSILDPQEYSDLHVWGSPVYVLDPGISKGGKIPKWKPRSRRGVYMGVSEKYASSVPKVLNPHSGYITSQFHCLFDDWFFTVESDADAIPDFSQYPWDKMFESRLDWQSLDDADNTLEFELSPEWTEEWQERRRMSGTRPVSSNRIGKPRDTFRRKVAFDAPPRREPDPPSLPQRESALAPSHHRETEGDLFPEPSPSQDAAGPNVSSPYAVDVATFRTPPPPDFVDELADIPFEDMPDPWAVPESPAPPEPTVESASPSIPIPAADSAPTETVEEETPPVLRRSSRSNFGKPAKKFADEYGFAELGLWQLQHIARLAIQEMLFMDGRIAHESEAMKMYLSAIEVLSSSSSPPVKKKKKKNSDPDTLTYWDVLKAVDRDEFIKGMQTEFEELWNAKTFTIVHKDEAHAIGAQIVPSTWTFRRKRNQFTGEVKRHKARLCLRGDLEKHVSDTYAPVGTWSTVRMMLTLAARFDYVTRCFDVSNAFVQAKLKEVKFMSLPIGSANIPFLLSKIPEGAIPADYCLKVHRSIYGAADAPRLYYQHCHEIFTKTLNLKQCSKDSCLYFGDGIAVSLYVDDKFVIADDQKKIDNLLAELKKVGLPVTDEGTISQYLGIQVKRNGDSFLLTQTPLIDKISSTVGFSADRVSKDDRKVPAKAGEALGSDPDGDPFTENWDYRSVIGMLLFISNNTRPDITMAVSQAARYSANPKKSHGVAVKKIVRYLQTTRLNGLTLKPGNHVAIDAYVDSDFAGTWGSERPTDPKSVKSRAGFVICFGGCPVTWKSQLIVETCLSTMMAEYISLSMCARQVIPMRIVARELCECFKLNSEVKVRTHSVIFEDNNGALTLANAPEDTPQSKFYAVKYHWFREHVKNGDLLVKKIESKNNFADIFTKVDSATFLDLRKRFMGF</sequence>
<feature type="region of interest" description="Disordered" evidence="1">
    <location>
        <begin position="1559"/>
        <end position="1609"/>
    </location>
</feature>
<feature type="region of interest" description="Disordered" evidence="1">
    <location>
        <begin position="1448"/>
        <end position="1528"/>
    </location>
</feature>
<dbReference type="Gene3D" id="3.30.420.10">
    <property type="entry name" value="Ribonuclease H-like superfamily/Ribonuclease H"/>
    <property type="match status" value="1"/>
</dbReference>
<evidence type="ECO:0000256" key="1">
    <source>
        <dbReference type="SAM" id="MobiDB-lite"/>
    </source>
</evidence>
<comment type="caution">
    <text evidence="3">The sequence shown here is derived from an EMBL/GenBank/DDBJ whole genome shotgun (WGS) entry which is preliminary data.</text>
</comment>
<dbReference type="PANTHER" id="PTHR11439">
    <property type="entry name" value="GAG-POL-RELATED RETROTRANSPOSON"/>
    <property type="match status" value="1"/>
</dbReference>
<dbReference type="SUPFAM" id="SSF53098">
    <property type="entry name" value="Ribonuclease H-like"/>
    <property type="match status" value="1"/>
</dbReference>
<organism evidence="3 4">
    <name type="scientific">Fistulifera solaris</name>
    <name type="common">Oleaginous diatom</name>
    <dbReference type="NCBI Taxonomy" id="1519565"/>
    <lineage>
        <taxon>Eukaryota</taxon>
        <taxon>Sar</taxon>
        <taxon>Stramenopiles</taxon>
        <taxon>Ochrophyta</taxon>
        <taxon>Bacillariophyta</taxon>
        <taxon>Bacillariophyceae</taxon>
        <taxon>Bacillariophycidae</taxon>
        <taxon>Naviculales</taxon>
        <taxon>Naviculaceae</taxon>
        <taxon>Fistulifera</taxon>
    </lineage>
</organism>
<protein>
    <recommendedName>
        <fullName evidence="2">Integrase catalytic domain-containing protein</fullName>
    </recommendedName>
</protein>
<accession>A0A1Z5JS39</accession>
<dbReference type="PROSITE" id="PS50994">
    <property type="entry name" value="INTEGRASE"/>
    <property type="match status" value="1"/>
</dbReference>
<dbReference type="PANTHER" id="PTHR11439:SF467">
    <property type="entry name" value="INTEGRASE CATALYTIC DOMAIN-CONTAINING PROTEIN"/>
    <property type="match status" value="1"/>
</dbReference>
<dbReference type="InterPro" id="IPR013103">
    <property type="entry name" value="RVT_2"/>
</dbReference>